<dbReference type="EMBL" id="GBXM01022917">
    <property type="protein sequence ID" value="JAH85660.1"/>
    <property type="molecule type" value="Transcribed_RNA"/>
</dbReference>
<protein>
    <submittedName>
        <fullName evidence="1">Uncharacterized protein</fullName>
    </submittedName>
</protein>
<accession>A0A0E9W7U8</accession>
<sequence>MIYRSKERVQRFEMRSVLIFQRTYEDCDWNSSPIENSGDIRSGVLVPGVPACMA</sequence>
<proteinExistence type="predicted"/>
<dbReference type="AlphaFoldDB" id="A0A0E9W7U8"/>
<evidence type="ECO:0000313" key="1">
    <source>
        <dbReference type="EMBL" id="JAH85660.1"/>
    </source>
</evidence>
<name>A0A0E9W7U8_ANGAN</name>
<reference evidence="1" key="2">
    <citation type="journal article" date="2015" name="Fish Shellfish Immunol.">
        <title>Early steps in the European eel (Anguilla anguilla)-Vibrio vulnificus interaction in the gills: Role of the RtxA13 toxin.</title>
        <authorList>
            <person name="Callol A."/>
            <person name="Pajuelo D."/>
            <person name="Ebbesson L."/>
            <person name="Teles M."/>
            <person name="MacKenzie S."/>
            <person name="Amaro C."/>
        </authorList>
    </citation>
    <scope>NUCLEOTIDE SEQUENCE</scope>
</reference>
<organism evidence="1">
    <name type="scientific">Anguilla anguilla</name>
    <name type="common">European freshwater eel</name>
    <name type="synonym">Muraena anguilla</name>
    <dbReference type="NCBI Taxonomy" id="7936"/>
    <lineage>
        <taxon>Eukaryota</taxon>
        <taxon>Metazoa</taxon>
        <taxon>Chordata</taxon>
        <taxon>Craniata</taxon>
        <taxon>Vertebrata</taxon>
        <taxon>Euteleostomi</taxon>
        <taxon>Actinopterygii</taxon>
        <taxon>Neopterygii</taxon>
        <taxon>Teleostei</taxon>
        <taxon>Anguilliformes</taxon>
        <taxon>Anguillidae</taxon>
        <taxon>Anguilla</taxon>
    </lineage>
</organism>
<reference evidence="1" key="1">
    <citation type="submission" date="2014-11" db="EMBL/GenBank/DDBJ databases">
        <authorList>
            <person name="Amaro Gonzalez C."/>
        </authorList>
    </citation>
    <scope>NUCLEOTIDE SEQUENCE</scope>
</reference>